<proteinExistence type="predicted"/>
<dbReference type="EMBL" id="JAHHHW010000086">
    <property type="protein sequence ID" value="MBW4432500.1"/>
    <property type="molecule type" value="Genomic_DNA"/>
</dbReference>
<name>A0A9E3H950_9NOST</name>
<gene>
    <name evidence="1" type="ORF">KME28_12395</name>
</gene>
<accession>A0A9E3H950</accession>
<organism evidence="1 2">
    <name type="scientific">Pelatocladus maniniholoensis HA4357-MV3</name>
    <dbReference type="NCBI Taxonomy" id="1117104"/>
    <lineage>
        <taxon>Bacteria</taxon>
        <taxon>Bacillati</taxon>
        <taxon>Cyanobacteriota</taxon>
        <taxon>Cyanophyceae</taxon>
        <taxon>Nostocales</taxon>
        <taxon>Nostocaceae</taxon>
        <taxon>Pelatocladus</taxon>
    </lineage>
</organism>
<sequence length="49" mass="4981">MEPFTTAAIAIGSVVATKALEKTGENSRSGHVDSIIIGTSFAANSGMKL</sequence>
<comment type="caution">
    <text evidence="1">The sequence shown here is derived from an EMBL/GenBank/DDBJ whole genome shotgun (WGS) entry which is preliminary data.</text>
</comment>
<evidence type="ECO:0000313" key="1">
    <source>
        <dbReference type="EMBL" id="MBW4432500.1"/>
    </source>
</evidence>
<dbReference type="AlphaFoldDB" id="A0A9E3H950"/>
<reference evidence="1" key="2">
    <citation type="journal article" date="2022" name="Microbiol. Resour. Announc.">
        <title>Metagenome Sequencing to Explore Phylogenomics of Terrestrial Cyanobacteria.</title>
        <authorList>
            <person name="Ward R.D."/>
            <person name="Stajich J.E."/>
            <person name="Johansen J.R."/>
            <person name="Huntemann M."/>
            <person name="Clum A."/>
            <person name="Foster B."/>
            <person name="Foster B."/>
            <person name="Roux S."/>
            <person name="Palaniappan K."/>
            <person name="Varghese N."/>
            <person name="Mukherjee S."/>
            <person name="Reddy T.B.K."/>
            <person name="Daum C."/>
            <person name="Copeland A."/>
            <person name="Chen I.A."/>
            <person name="Ivanova N.N."/>
            <person name="Kyrpides N.C."/>
            <person name="Shapiro N."/>
            <person name="Eloe-Fadrosh E.A."/>
            <person name="Pietrasiak N."/>
        </authorList>
    </citation>
    <scope>NUCLEOTIDE SEQUENCE</scope>
    <source>
        <strain evidence="1">HA4357-MV3</strain>
    </source>
</reference>
<protein>
    <submittedName>
        <fullName evidence="1">Uncharacterized protein</fullName>
    </submittedName>
</protein>
<dbReference type="Proteomes" id="UP000813215">
    <property type="component" value="Unassembled WGS sequence"/>
</dbReference>
<reference evidence="1" key="1">
    <citation type="submission" date="2021-05" db="EMBL/GenBank/DDBJ databases">
        <authorList>
            <person name="Pietrasiak N."/>
            <person name="Ward R."/>
            <person name="Stajich J.E."/>
            <person name="Kurbessoian T."/>
        </authorList>
    </citation>
    <scope>NUCLEOTIDE SEQUENCE</scope>
    <source>
        <strain evidence="1">HA4357-MV3</strain>
    </source>
</reference>
<evidence type="ECO:0000313" key="2">
    <source>
        <dbReference type="Proteomes" id="UP000813215"/>
    </source>
</evidence>